<dbReference type="Proteomes" id="UP000009045">
    <property type="component" value="Plasmid pSmeSM11d"/>
</dbReference>
<evidence type="ECO:0000313" key="3">
    <source>
        <dbReference type="Proteomes" id="UP000009045"/>
    </source>
</evidence>
<keyword evidence="1" id="KW-1133">Transmembrane helix</keyword>
<protein>
    <recommendedName>
        <fullName evidence="4">Transmembrane protein</fullName>
    </recommendedName>
</protein>
<gene>
    <name evidence="2" type="ordered locus">SM11_pD0096</name>
</gene>
<evidence type="ECO:0008006" key="4">
    <source>
        <dbReference type="Google" id="ProtNLM"/>
    </source>
</evidence>
<reference evidence="2 3" key="1">
    <citation type="journal article" date="2011" name="J. Biotechnol.">
        <title>The complete genome sequence of the dominant Sinorhizobium meliloti field isolate SM11 extends the S. meliloti pan-genome.</title>
        <authorList>
            <person name="Schneiker-Bekel S."/>
            <person name="Wibberg D."/>
            <person name="Bekel T."/>
            <person name="Blom J."/>
            <person name="Linke B."/>
            <person name="Neuweger H."/>
            <person name="Stiens M."/>
            <person name="Vorholter F.J."/>
            <person name="Weidner S."/>
            <person name="Goesmann A."/>
            <person name="Puhler A."/>
            <person name="Schluter A."/>
        </authorList>
    </citation>
    <scope>NUCLEOTIDE SEQUENCE [LARGE SCALE GENOMIC DNA]</scope>
    <source>
        <strain evidence="2 3">SM11</strain>
        <plasmid evidence="3">pSmeSM11d</plasmid>
    </source>
</reference>
<evidence type="ECO:0000313" key="2">
    <source>
        <dbReference type="EMBL" id="AEH82929.1"/>
    </source>
</evidence>
<sequence length="742" mass="80134">MAQLGTVIGTASRWFLNGRLRRGPVPGEDVGRVSYLLWIVLPPCLQMQLLASNHPSRMGRGEAGSGRTIVVGQAEAATGKKRRKALWAAVAVIAITAAGMAGYKTIVENRVSRMIAERGGKAGSVEADFLGRIHLRDVALPLKDGSDVRIAAVDGRPSIFFLQGMLEVSGLELKTAFGTVSVPRAVVEEADFDRGTLEQMFGGKSELSISKRVELFTARRISAPEIVFAQIVAGTEQKLIYRNVVSEGIADGRIARYSASGGSFEVGVDRSGGEGGRKNRVAGSIGAVTAQDIDAAYLARLYTEKAGSDDNEAKPVYGPISVKDIAFSDGEASFGYDEVRSSGFSMRMPAEPLVETLKKLKSVSAPDQLPPAERQAYFNRVLSIIDMTKKADMEMLGLTIDAPMKDGDEGERIKVSIDRLALEVDGRKLDGTLNGLSMGEGADYVKVSEASISGFSWNSTLEGLQRMVALDEQQRERFAFTTLLPEFGTVRLAGLDADLPDTETEDAESDTQDSVPRRVRFSLKDYELALTKPRNGIPTDIRIRYQDLTLPIPEHMHDEPFAQLRNLGFNEVVLSSNIEAAWDEPNQTLVIKDISARGKDIGGFSLSGLLGGVSGDFFSGDEAKMRAALFGLTAREAKLKIEDKGLAAKAIKAYAEQNDMTEDQARGMLTMTASVALQQFAAQEPRLQDVLDAASQFIAKPGMFTLTVKSKSANGIGALEFAVASQNPLLLLDRVDFEATAE</sequence>
<name>F7XIB0_SINMM</name>
<geneLocation type="plasmid" evidence="2 3">
    <name>pSmeSM11d</name>
</geneLocation>
<dbReference type="PATRIC" id="fig|707241.3.peg.5770"/>
<keyword evidence="2" id="KW-0614">Plasmid</keyword>
<dbReference type="KEGG" id="smx:SM11_pD0096"/>
<dbReference type="AlphaFoldDB" id="F7XIB0"/>
<dbReference type="EMBL" id="CP001832">
    <property type="protein sequence ID" value="AEH82929.1"/>
    <property type="molecule type" value="Genomic_DNA"/>
</dbReference>
<feature type="transmembrane region" description="Helical" evidence="1">
    <location>
        <begin position="85"/>
        <end position="103"/>
    </location>
</feature>
<evidence type="ECO:0000256" key="1">
    <source>
        <dbReference type="SAM" id="Phobius"/>
    </source>
</evidence>
<keyword evidence="1" id="KW-0472">Membrane</keyword>
<proteinExistence type="predicted"/>
<accession>F7XIB0</accession>
<keyword evidence="1" id="KW-0812">Transmembrane</keyword>
<organism evidence="2 3">
    <name type="scientific">Sinorhizobium meliloti (strain SM11)</name>
    <dbReference type="NCBI Taxonomy" id="707241"/>
    <lineage>
        <taxon>Bacteria</taxon>
        <taxon>Pseudomonadati</taxon>
        <taxon>Pseudomonadota</taxon>
        <taxon>Alphaproteobacteria</taxon>
        <taxon>Hyphomicrobiales</taxon>
        <taxon>Rhizobiaceae</taxon>
        <taxon>Sinorhizobium/Ensifer group</taxon>
        <taxon>Sinorhizobium</taxon>
    </lineage>
</organism>
<dbReference type="HOGENOM" id="CLU_411545_0_0_5"/>